<organism evidence="1 2">
    <name type="scientific">Chitinophaga filiformis</name>
    <name type="common">Myxococcus filiformis</name>
    <name type="synonym">Flexibacter filiformis</name>
    <dbReference type="NCBI Taxonomy" id="104663"/>
    <lineage>
        <taxon>Bacteria</taxon>
        <taxon>Pseudomonadati</taxon>
        <taxon>Bacteroidota</taxon>
        <taxon>Chitinophagia</taxon>
        <taxon>Chitinophagales</taxon>
        <taxon>Chitinophagaceae</taxon>
        <taxon>Chitinophaga</taxon>
    </lineage>
</organism>
<dbReference type="EMBL" id="FNBN01000013">
    <property type="protein sequence ID" value="SDH47793.1"/>
    <property type="molecule type" value="Genomic_DNA"/>
</dbReference>
<dbReference type="RefSeq" id="WP_245705572.1">
    <property type="nucleotide sequence ID" value="NZ_FNBN01000013.1"/>
</dbReference>
<dbReference type="AlphaFoldDB" id="A0A1G8CR65"/>
<dbReference type="SUPFAM" id="SSF101744">
    <property type="entry name" value="Rof/RNase P subunit-like"/>
    <property type="match status" value="1"/>
</dbReference>
<accession>A0A1G8CR65</accession>
<dbReference type="Gene3D" id="2.30.30.400">
    <property type="entry name" value="Rof-like"/>
    <property type="match status" value="1"/>
</dbReference>
<name>A0A1G8CR65_CHIFI</name>
<gene>
    <name evidence="1" type="ORF">SAMN04488121_1138</name>
</gene>
<proteinExistence type="predicted"/>
<evidence type="ECO:0000313" key="2">
    <source>
        <dbReference type="Proteomes" id="UP000199045"/>
    </source>
</evidence>
<sequence length="108" mass="12518">MNGRHGIIVGKISGQKVTLWKVKTMDAQDMPYQPIDCNYYDRLEAWATMRTICRILFRDEKGNEQDVTARIIDVYALNKVEYMRMDNGLVIRLDSLISVNNIPLPDHC</sequence>
<dbReference type="InterPro" id="IPR023534">
    <property type="entry name" value="Rof/RNase_P-like"/>
</dbReference>
<evidence type="ECO:0000313" key="1">
    <source>
        <dbReference type="EMBL" id="SDH47793.1"/>
    </source>
</evidence>
<reference evidence="1 2" key="1">
    <citation type="submission" date="2016-10" db="EMBL/GenBank/DDBJ databases">
        <authorList>
            <person name="de Groot N.N."/>
        </authorList>
    </citation>
    <scope>NUCLEOTIDE SEQUENCE [LARGE SCALE GENOMIC DNA]</scope>
    <source>
        <strain evidence="1 2">DSM 527</strain>
    </source>
</reference>
<dbReference type="Proteomes" id="UP000199045">
    <property type="component" value="Unassembled WGS sequence"/>
</dbReference>
<dbReference type="InterPro" id="IPR038626">
    <property type="entry name" value="Rof-like_sf"/>
</dbReference>
<protein>
    <submittedName>
        <fullName evidence="1">Rho-binding antiterminator</fullName>
    </submittedName>
</protein>